<dbReference type="PIRSF" id="PIRSF000114">
    <property type="entry name" value="Glycerol-3-P_dh"/>
    <property type="match status" value="1"/>
</dbReference>
<comment type="catalytic activity">
    <reaction evidence="7 12">
        <text>sn-glycerol 3-phosphate + NADP(+) = dihydroxyacetone phosphate + NADPH + H(+)</text>
        <dbReference type="Rhea" id="RHEA:11096"/>
        <dbReference type="ChEBI" id="CHEBI:15378"/>
        <dbReference type="ChEBI" id="CHEBI:57597"/>
        <dbReference type="ChEBI" id="CHEBI:57642"/>
        <dbReference type="ChEBI" id="CHEBI:57783"/>
        <dbReference type="ChEBI" id="CHEBI:58349"/>
        <dbReference type="EC" id="1.1.1.94"/>
    </reaction>
</comment>
<feature type="binding site" evidence="7">
    <location>
        <position position="145"/>
    </location>
    <ligand>
        <name>sn-glycerol 3-phosphate</name>
        <dbReference type="ChEBI" id="CHEBI:57597"/>
    </ligand>
</feature>
<dbReference type="InterPro" id="IPR008927">
    <property type="entry name" value="6-PGluconate_DH-like_C_sf"/>
</dbReference>
<dbReference type="PANTHER" id="PTHR11728">
    <property type="entry name" value="GLYCEROL-3-PHOSPHATE DEHYDROGENASE"/>
    <property type="match status" value="1"/>
</dbReference>
<evidence type="ECO:0000256" key="11">
    <source>
        <dbReference type="RuleBase" id="RU000437"/>
    </source>
</evidence>
<dbReference type="InterPro" id="IPR013328">
    <property type="entry name" value="6PGD_dom2"/>
</dbReference>
<keyword evidence="7" id="KW-0547">Nucleotide-binding</keyword>
<feature type="binding site" evidence="7">
    <location>
        <position position="114"/>
    </location>
    <ligand>
        <name>sn-glycerol 3-phosphate</name>
        <dbReference type="ChEBI" id="CHEBI:57597"/>
    </ligand>
</feature>
<feature type="binding site" evidence="7">
    <location>
        <position position="264"/>
    </location>
    <ligand>
        <name>NADPH</name>
        <dbReference type="ChEBI" id="CHEBI:57783"/>
    </ligand>
</feature>
<feature type="binding site" evidence="7">
    <location>
        <position position="290"/>
    </location>
    <ligand>
        <name>NADPH</name>
        <dbReference type="ChEBI" id="CHEBI:57783"/>
    </ligand>
</feature>
<dbReference type="NCBIfam" id="NF000942">
    <property type="entry name" value="PRK00094.1-4"/>
    <property type="match status" value="1"/>
</dbReference>
<dbReference type="GO" id="GO:0046167">
    <property type="term" value="P:glycerol-3-phosphate biosynthetic process"/>
    <property type="evidence" value="ECO:0007669"/>
    <property type="project" value="UniProtKB-UniRule"/>
</dbReference>
<keyword evidence="2 7" id="KW-0444">Lipid biosynthesis</keyword>
<dbReference type="GO" id="GO:0005829">
    <property type="term" value="C:cytosol"/>
    <property type="evidence" value="ECO:0007669"/>
    <property type="project" value="TreeGrafter"/>
</dbReference>
<dbReference type="SUPFAM" id="SSF48179">
    <property type="entry name" value="6-phosphogluconate dehydrogenase C-terminal domain-like"/>
    <property type="match status" value="1"/>
</dbReference>
<dbReference type="GO" id="GO:0008654">
    <property type="term" value="P:phospholipid biosynthetic process"/>
    <property type="evidence" value="ECO:0007669"/>
    <property type="project" value="UniProtKB-KW"/>
</dbReference>
<dbReference type="InterPro" id="IPR036291">
    <property type="entry name" value="NAD(P)-bd_dom_sf"/>
</dbReference>
<dbReference type="Pfam" id="PF07479">
    <property type="entry name" value="NAD_Gly3P_dh_C"/>
    <property type="match status" value="1"/>
</dbReference>
<proteinExistence type="inferred from homology"/>
<evidence type="ECO:0000256" key="6">
    <source>
        <dbReference type="ARBA" id="ARBA00023264"/>
    </source>
</evidence>
<feature type="binding site" evidence="7">
    <location>
        <position position="57"/>
    </location>
    <ligand>
        <name>NADPH</name>
        <dbReference type="ChEBI" id="CHEBI:57783"/>
    </ligand>
</feature>
<dbReference type="Proteomes" id="UP000228568">
    <property type="component" value="Unassembled WGS sequence"/>
</dbReference>
<keyword evidence="4 7" id="KW-0443">Lipid metabolism</keyword>
<accession>A0A2M7V7W6</accession>
<keyword evidence="5 7" id="KW-0594">Phospholipid biosynthesis</keyword>
<evidence type="ECO:0000259" key="14">
    <source>
        <dbReference type="Pfam" id="PF07479"/>
    </source>
</evidence>
<feature type="binding site" evidence="7">
    <location>
        <position position="114"/>
    </location>
    <ligand>
        <name>NADPH</name>
        <dbReference type="ChEBI" id="CHEBI:57783"/>
    </ligand>
</feature>
<evidence type="ECO:0000256" key="2">
    <source>
        <dbReference type="ARBA" id="ARBA00022516"/>
    </source>
</evidence>
<evidence type="ECO:0000313" key="16">
    <source>
        <dbReference type="Proteomes" id="UP000228568"/>
    </source>
</evidence>
<evidence type="ECO:0000256" key="9">
    <source>
        <dbReference type="PIRSR" id="PIRSR000114-2"/>
    </source>
</evidence>
<feature type="binding site" evidence="10">
    <location>
        <position position="264"/>
    </location>
    <ligand>
        <name>NAD(+)</name>
        <dbReference type="ChEBI" id="CHEBI:57540"/>
    </ligand>
</feature>
<feature type="active site" description="Proton acceptor" evidence="7 8">
    <location>
        <position position="200"/>
    </location>
</feature>
<dbReference type="InterPro" id="IPR006168">
    <property type="entry name" value="G3P_DH_NAD-dep"/>
</dbReference>
<feature type="domain" description="Glycerol-3-phosphate dehydrogenase NAD-dependent C-terminal" evidence="14">
    <location>
        <begin position="189"/>
        <end position="329"/>
    </location>
</feature>
<evidence type="ECO:0000256" key="4">
    <source>
        <dbReference type="ARBA" id="ARBA00023098"/>
    </source>
</evidence>
<dbReference type="InterPro" id="IPR006109">
    <property type="entry name" value="G3P_DH_NAD-dep_C"/>
</dbReference>
<keyword evidence="7" id="KW-0521">NADP</keyword>
<keyword evidence="7" id="KW-0963">Cytoplasm</keyword>
<feature type="binding site" evidence="7">
    <location>
        <position position="200"/>
    </location>
    <ligand>
        <name>sn-glycerol 3-phosphate</name>
        <dbReference type="ChEBI" id="CHEBI:57597"/>
    </ligand>
</feature>
<dbReference type="Gene3D" id="3.40.50.720">
    <property type="entry name" value="NAD(P)-binding Rossmann-like Domain"/>
    <property type="match status" value="1"/>
</dbReference>
<dbReference type="AlphaFoldDB" id="A0A2M7V7W6"/>
<dbReference type="NCBIfam" id="NF000940">
    <property type="entry name" value="PRK00094.1-2"/>
    <property type="match status" value="1"/>
</dbReference>
<dbReference type="PRINTS" id="PR00077">
    <property type="entry name" value="GPDHDRGNASE"/>
</dbReference>
<feature type="binding site" evidence="7">
    <location>
        <position position="265"/>
    </location>
    <ligand>
        <name>sn-glycerol 3-phosphate</name>
        <dbReference type="ChEBI" id="CHEBI:57597"/>
    </ligand>
</feature>
<keyword evidence="3 7" id="KW-0560">Oxidoreductase</keyword>
<evidence type="ECO:0000256" key="7">
    <source>
        <dbReference type="HAMAP-Rule" id="MF_00394"/>
    </source>
</evidence>
<feature type="binding site" evidence="10">
    <location>
        <position position="149"/>
    </location>
    <ligand>
        <name>NAD(+)</name>
        <dbReference type="ChEBI" id="CHEBI:57540"/>
    </ligand>
</feature>
<sequence>MNHNTEQKIVTVLGAGNMGTALAQVLAENGHRVHLWSWNEDVLPLQQIKKYQENKKYLPGVKLSYRIIPEENIVDALCGSEVVFFVVPVFTMKHTIAFASRNIEHDAILANVSKGIHPHTLEPVTTIMSRYVRQKLQKNIVSISGPAVAEQMVHRHHTAMNIASKNKKAIKLVKRVMENSYIHLVPTSDVIGVEVAGSFKNVYAIAMGICDGLDIALNTKAALVVRSVDEISDLIQAMGGKCQTAYGLAGLGDLIGTGLAKESRNRQFGECLAKGFSTDKSCQRIGQTIEGISSSESLMKLARRHKLDLPFAQVIFDIVHKKTKAKKAMMDFLAQVDF</sequence>
<gene>
    <name evidence="7" type="primary">gpsA</name>
    <name evidence="15" type="ORF">COX81_02605</name>
</gene>
<feature type="binding site" evidence="7">
    <location>
        <position position="149"/>
    </location>
    <ligand>
        <name>NADPH</name>
        <dbReference type="ChEBI" id="CHEBI:57783"/>
    </ligand>
</feature>
<evidence type="ECO:0000256" key="5">
    <source>
        <dbReference type="ARBA" id="ARBA00023209"/>
    </source>
</evidence>
<feature type="binding site" evidence="9">
    <location>
        <begin position="264"/>
        <end position="265"/>
    </location>
    <ligand>
        <name>substrate</name>
    </ligand>
</feature>
<dbReference type="PANTHER" id="PTHR11728:SF1">
    <property type="entry name" value="GLYCEROL-3-PHOSPHATE DEHYDROGENASE [NAD(+)] 2, CHLOROPLASTIC"/>
    <property type="match status" value="1"/>
</dbReference>
<keyword evidence="6 7" id="KW-1208">Phospholipid metabolism</keyword>
<feature type="domain" description="Glycerol-3-phosphate dehydrogenase NAD-dependent N-terminal" evidence="13">
    <location>
        <begin position="10"/>
        <end position="169"/>
    </location>
</feature>
<dbReference type="GO" id="GO:0005975">
    <property type="term" value="P:carbohydrate metabolic process"/>
    <property type="evidence" value="ECO:0007669"/>
    <property type="project" value="InterPro"/>
</dbReference>
<dbReference type="PROSITE" id="PS00957">
    <property type="entry name" value="NAD_G3PDH"/>
    <property type="match status" value="1"/>
</dbReference>
<dbReference type="InterPro" id="IPR011128">
    <property type="entry name" value="G3P_DH_NAD-dep_N"/>
</dbReference>
<protein>
    <recommendedName>
        <fullName evidence="7">Glycerol-3-phosphate dehydrogenase [NAD(P)+]</fullName>
        <ecNumber evidence="7">1.1.1.94</ecNumber>
    </recommendedName>
    <alternativeName>
        <fullName evidence="7">NAD(P)(+)-dependent glycerol-3-phosphate dehydrogenase</fullName>
    </alternativeName>
    <alternativeName>
        <fullName evidence="7">NAD(P)H-dependent dihydroxyacetone-phosphate reductase</fullName>
    </alternativeName>
</protein>
<dbReference type="Pfam" id="PF01210">
    <property type="entry name" value="NAD_Gly3P_dh_N"/>
    <property type="match status" value="1"/>
</dbReference>
<comment type="function">
    <text evidence="7">Catalyzes the reduction of the glycolytic intermediate dihydroxyacetone phosphate (DHAP) to sn-glycerol 3-phosphate (G3P), the key precursor for phospholipid synthesis.</text>
</comment>
<dbReference type="SUPFAM" id="SSF51735">
    <property type="entry name" value="NAD(P)-binding Rossmann-fold domains"/>
    <property type="match status" value="1"/>
</dbReference>
<comment type="subcellular location">
    <subcellularLocation>
        <location evidence="7">Cytoplasm</location>
    </subcellularLocation>
</comment>
<dbReference type="GO" id="GO:0141152">
    <property type="term" value="F:glycerol-3-phosphate dehydrogenase (NAD+) activity"/>
    <property type="evidence" value="ECO:0007669"/>
    <property type="project" value="RHEA"/>
</dbReference>
<feature type="binding site" evidence="7">
    <location>
        <position position="264"/>
    </location>
    <ligand>
        <name>sn-glycerol 3-phosphate</name>
        <dbReference type="ChEBI" id="CHEBI:57597"/>
    </ligand>
</feature>
<comment type="similarity">
    <text evidence="1 7 11">Belongs to the NAD-dependent glycerol-3-phosphate dehydrogenase family.</text>
</comment>
<dbReference type="Gene3D" id="1.10.1040.10">
    <property type="entry name" value="N-(1-d-carboxylethyl)-l-norvaline Dehydrogenase, domain 2"/>
    <property type="match status" value="1"/>
</dbReference>
<evidence type="ECO:0000256" key="12">
    <source>
        <dbReference type="RuleBase" id="RU000439"/>
    </source>
</evidence>
<dbReference type="GO" id="GO:0141153">
    <property type="term" value="F:glycerol-3-phosphate dehydrogenase (NADP+) activity"/>
    <property type="evidence" value="ECO:0007669"/>
    <property type="project" value="RHEA"/>
</dbReference>
<comment type="caution">
    <text evidence="15">The sequence shown here is derived from an EMBL/GenBank/DDBJ whole genome shotgun (WGS) entry which is preliminary data.</text>
</comment>
<evidence type="ECO:0000256" key="3">
    <source>
        <dbReference type="ARBA" id="ARBA00023002"/>
    </source>
</evidence>
<feature type="binding site" evidence="7">
    <location>
        <position position="253"/>
    </location>
    <ligand>
        <name>sn-glycerol 3-phosphate</name>
        <dbReference type="ChEBI" id="CHEBI:57597"/>
    </ligand>
</feature>
<dbReference type="HAMAP" id="MF_00394">
    <property type="entry name" value="NAD_Glyc3P_dehydrog"/>
    <property type="match status" value="1"/>
</dbReference>
<comment type="catalytic activity">
    <reaction evidence="7">
        <text>sn-glycerol 3-phosphate + NAD(+) = dihydroxyacetone phosphate + NADH + H(+)</text>
        <dbReference type="Rhea" id="RHEA:11092"/>
        <dbReference type="ChEBI" id="CHEBI:15378"/>
        <dbReference type="ChEBI" id="CHEBI:57540"/>
        <dbReference type="ChEBI" id="CHEBI:57597"/>
        <dbReference type="ChEBI" id="CHEBI:57642"/>
        <dbReference type="ChEBI" id="CHEBI:57945"/>
        <dbReference type="EC" id="1.1.1.94"/>
    </reaction>
</comment>
<feature type="binding site" evidence="10">
    <location>
        <begin position="14"/>
        <end position="19"/>
    </location>
    <ligand>
        <name>NAD(+)</name>
        <dbReference type="ChEBI" id="CHEBI:57540"/>
    </ligand>
</feature>
<feature type="binding site" evidence="7">
    <location>
        <position position="263"/>
    </location>
    <ligand>
        <name>sn-glycerol 3-phosphate</name>
        <dbReference type="ChEBI" id="CHEBI:57597"/>
    </ligand>
</feature>
<organism evidence="15 16">
    <name type="scientific">Candidatus Magasanikbacteria bacterium CG_4_10_14_0_2_um_filter_37_12</name>
    <dbReference type="NCBI Taxonomy" id="1974637"/>
    <lineage>
        <taxon>Bacteria</taxon>
        <taxon>Candidatus Magasanikiibacteriota</taxon>
    </lineage>
</organism>
<dbReference type="GO" id="GO:0051287">
    <property type="term" value="F:NAD binding"/>
    <property type="evidence" value="ECO:0007669"/>
    <property type="project" value="InterPro"/>
</dbReference>
<comment type="pathway">
    <text evidence="7">Membrane lipid metabolism; glycerophospholipid metabolism.</text>
</comment>
<feature type="binding site" evidence="9">
    <location>
        <position position="114"/>
    </location>
    <ligand>
        <name>substrate</name>
    </ligand>
</feature>
<reference evidence="16" key="1">
    <citation type="submission" date="2017-09" db="EMBL/GenBank/DDBJ databases">
        <title>Depth-based differentiation of microbial function through sediment-hosted aquifers and enrichment of novel symbionts in the deep terrestrial subsurface.</title>
        <authorList>
            <person name="Probst A.J."/>
            <person name="Ladd B."/>
            <person name="Jarett J.K."/>
            <person name="Geller-Mcgrath D.E."/>
            <person name="Sieber C.M.K."/>
            <person name="Emerson J.B."/>
            <person name="Anantharaman K."/>
            <person name="Thomas B.C."/>
            <person name="Malmstrom R."/>
            <person name="Stieglmeier M."/>
            <person name="Klingl A."/>
            <person name="Woyke T."/>
            <person name="Ryan C.M."/>
            <person name="Banfield J.F."/>
        </authorList>
    </citation>
    <scope>NUCLEOTIDE SEQUENCE [LARGE SCALE GENOMIC DNA]</scope>
</reference>
<dbReference type="EMBL" id="PFPK01000029">
    <property type="protein sequence ID" value="PIZ94826.1"/>
    <property type="molecule type" value="Genomic_DNA"/>
</dbReference>
<name>A0A2M7V7W6_9BACT</name>
<evidence type="ECO:0000256" key="1">
    <source>
        <dbReference type="ARBA" id="ARBA00011009"/>
    </source>
</evidence>
<dbReference type="UniPathway" id="UPA00940"/>
<dbReference type="GO" id="GO:0006650">
    <property type="term" value="P:glycerophospholipid metabolic process"/>
    <property type="evidence" value="ECO:0007669"/>
    <property type="project" value="UniProtKB-UniRule"/>
</dbReference>
<evidence type="ECO:0000313" key="15">
    <source>
        <dbReference type="EMBL" id="PIZ94826.1"/>
    </source>
</evidence>
<evidence type="ECO:0000256" key="10">
    <source>
        <dbReference type="PIRSR" id="PIRSR000114-3"/>
    </source>
</evidence>
<keyword evidence="7 10" id="KW-0520">NAD</keyword>
<dbReference type="EC" id="1.1.1.94" evidence="7"/>
<comment type="caution">
    <text evidence="7">Lacks conserved residue(s) required for the propagation of feature annotation.</text>
</comment>
<evidence type="ECO:0000259" key="13">
    <source>
        <dbReference type="Pfam" id="PF01210"/>
    </source>
</evidence>
<dbReference type="GO" id="GO:0046168">
    <property type="term" value="P:glycerol-3-phosphate catabolic process"/>
    <property type="evidence" value="ECO:0007669"/>
    <property type="project" value="InterPro"/>
</dbReference>
<evidence type="ECO:0000256" key="8">
    <source>
        <dbReference type="PIRSR" id="PIRSR000114-1"/>
    </source>
</evidence>